<evidence type="ECO:0000256" key="5">
    <source>
        <dbReference type="ARBA" id="ARBA00022840"/>
    </source>
</evidence>
<keyword evidence="4" id="KW-0378">Hydrolase</keyword>
<dbReference type="SUPFAM" id="SSF52440">
    <property type="entry name" value="PreATP-grasp domain"/>
    <property type="match status" value="1"/>
</dbReference>
<dbReference type="Pfam" id="PF00364">
    <property type="entry name" value="Biotin_lipoyl"/>
    <property type="match status" value="1"/>
</dbReference>
<dbReference type="PROSITE" id="PS50968">
    <property type="entry name" value="BIOTINYL_LIPOYL"/>
    <property type="match status" value="1"/>
</dbReference>
<dbReference type="Pfam" id="PF02626">
    <property type="entry name" value="CT_A_B"/>
    <property type="match status" value="1"/>
</dbReference>
<dbReference type="PANTHER" id="PTHR18866:SF128">
    <property type="entry name" value="UREA AMIDOLYASE"/>
    <property type="match status" value="1"/>
</dbReference>
<feature type="domain" description="Biotin carboxylation" evidence="10">
    <location>
        <begin position="3"/>
        <end position="457"/>
    </location>
</feature>
<dbReference type="SMART" id="SM00796">
    <property type="entry name" value="AHS1"/>
    <property type="match status" value="1"/>
</dbReference>
<dbReference type="InterPro" id="IPR016185">
    <property type="entry name" value="PreATP-grasp_dom_sf"/>
</dbReference>
<dbReference type="Pfam" id="PF02786">
    <property type="entry name" value="CPSase_L_D2"/>
    <property type="match status" value="1"/>
</dbReference>
<evidence type="ECO:0000256" key="2">
    <source>
        <dbReference type="ARBA" id="ARBA00022598"/>
    </source>
</evidence>
<dbReference type="PROSITE" id="PS00867">
    <property type="entry name" value="CPSASE_2"/>
    <property type="match status" value="1"/>
</dbReference>
<evidence type="ECO:0000313" key="12">
    <source>
        <dbReference type="Proteomes" id="UP000651452"/>
    </source>
</evidence>
<name>A0A8H7J3U4_9PLEO</name>
<dbReference type="InterPro" id="IPR011761">
    <property type="entry name" value="ATP-grasp"/>
</dbReference>
<proteinExistence type="predicted"/>
<dbReference type="OrthoDB" id="196847at2759"/>
<accession>A0A8H7J3U4</accession>
<feature type="domain" description="ATP-grasp" evidence="9">
    <location>
        <begin position="121"/>
        <end position="319"/>
    </location>
</feature>
<dbReference type="InterPro" id="IPR003778">
    <property type="entry name" value="CT_A_B"/>
</dbReference>
<comment type="caution">
    <text evidence="11">The sequence shown here is derived from an EMBL/GenBank/DDBJ whole genome shotgun (WGS) entry which is preliminary data.</text>
</comment>
<evidence type="ECO:0000256" key="4">
    <source>
        <dbReference type="ARBA" id="ARBA00022801"/>
    </source>
</evidence>
<dbReference type="Gene3D" id="3.30.470.20">
    <property type="entry name" value="ATP-grasp fold, B domain"/>
    <property type="match status" value="1"/>
</dbReference>
<evidence type="ECO:0000256" key="7">
    <source>
        <dbReference type="PROSITE-ProRule" id="PRU00409"/>
    </source>
</evidence>
<dbReference type="PANTHER" id="PTHR18866">
    <property type="entry name" value="CARBOXYLASE:PYRUVATE/ACETYL-COA/PROPIONYL-COA CARBOXYLASE"/>
    <property type="match status" value="1"/>
</dbReference>
<dbReference type="Pfam" id="PF02682">
    <property type="entry name" value="CT_C_D"/>
    <property type="match status" value="1"/>
</dbReference>
<dbReference type="EMBL" id="RZGK01000009">
    <property type="protein sequence ID" value="KAF9696389.1"/>
    <property type="molecule type" value="Genomic_DNA"/>
</dbReference>
<dbReference type="GO" id="GO:0046872">
    <property type="term" value="F:metal ion binding"/>
    <property type="evidence" value="ECO:0007669"/>
    <property type="project" value="InterPro"/>
</dbReference>
<dbReference type="InterPro" id="IPR000089">
    <property type="entry name" value="Biotin_lipoyl"/>
</dbReference>
<evidence type="ECO:0000313" key="11">
    <source>
        <dbReference type="EMBL" id="KAF9696389.1"/>
    </source>
</evidence>
<dbReference type="Gene3D" id="3.30.1360.40">
    <property type="match status" value="1"/>
</dbReference>
<dbReference type="Gene3D" id="2.40.50.100">
    <property type="match status" value="1"/>
</dbReference>
<protein>
    <recommendedName>
        <fullName evidence="13">Urea carboxylase</fullName>
    </recommendedName>
</protein>
<gene>
    <name evidence="11" type="ORF">EKO04_005160</name>
</gene>
<evidence type="ECO:0008006" key="13">
    <source>
        <dbReference type="Google" id="ProtNLM"/>
    </source>
</evidence>
<evidence type="ECO:0000259" key="10">
    <source>
        <dbReference type="PROSITE" id="PS50979"/>
    </source>
</evidence>
<dbReference type="InterPro" id="IPR003833">
    <property type="entry name" value="CT_C_D"/>
</dbReference>
<dbReference type="SMART" id="SM00797">
    <property type="entry name" value="AHS2"/>
    <property type="match status" value="1"/>
</dbReference>
<dbReference type="InterPro" id="IPR005482">
    <property type="entry name" value="Biotin_COase_C"/>
</dbReference>
<reference evidence="11" key="1">
    <citation type="submission" date="2018-12" db="EMBL/GenBank/DDBJ databases">
        <authorList>
            <person name="Syme R.A."/>
            <person name="Farfan-Caceres L."/>
            <person name="Lichtenzveig J."/>
        </authorList>
    </citation>
    <scope>NUCLEOTIDE SEQUENCE</scope>
    <source>
        <strain evidence="11">Al4</strain>
    </source>
</reference>
<comment type="cofactor">
    <cofactor evidence="1">
        <name>biotin</name>
        <dbReference type="ChEBI" id="CHEBI:57586"/>
    </cofactor>
</comment>
<dbReference type="InterPro" id="IPR011053">
    <property type="entry name" value="Single_hybrid_motif"/>
</dbReference>
<dbReference type="InterPro" id="IPR005479">
    <property type="entry name" value="CPAse_ATP-bd"/>
</dbReference>
<dbReference type="Gene3D" id="2.40.100.10">
    <property type="entry name" value="Cyclophilin-like"/>
    <property type="match status" value="2"/>
</dbReference>
<keyword evidence="3 7" id="KW-0547">Nucleotide-binding</keyword>
<dbReference type="InterPro" id="IPR050856">
    <property type="entry name" value="Biotin_carboxylase_complex"/>
</dbReference>
<dbReference type="CDD" id="cd06850">
    <property type="entry name" value="biotinyl_domain"/>
    <property type="match status" value="1"/>
</dbReference>
<sequence>MHTIRSVLIANRGEIAVRCIQACRKLGVTSVAIFTEVDATSLHVSLADRTVLLKQEGSRAFTDIKEILRICEEEHVDAVIPGYGFLSENHEFAHELEAKGILFIGPSAKVIKSMGLKHVARELAIAAGVPVVPGSELLMDSHEAKEASEQLGFPIMLKASGGGGGMGTHVCWGPDEVDAAFLEVQSTSRKLFHDMGVFLERFYPKSHHIEVQIFGNGSEVVHFGERECSIQRRRQKVIEECPSPFLKNKPDLRARLLSCAISLGKLVAYESAGTVEFLVDDSTGDFFFLEMNTRLQVEHGITELCYDVDLVVLMIRQADLRRSDTRGIPSHELLNLQKEQPRGTAIELRVCCENPAVQFQPSAGIVQELSWPKSDQLRVDTWITTGSSISSYFDSLLAKVIVQFHTRDHTIQKLTRLLPLIKIRGVCTNLSFLASIIASEAFQCGSTLTTFLDDQFQFHPTGILVETPGTFTTIQQARPRTRKGYGIPAGGPMDDLSAKVANLLVDNPADTECLEVTTSGPELYFYNTSLVAVCGAQFEVKVDGVHHKLWSQFIVNRGQRLQIGTIKGQGARCYVAVKGGFPQSPSWLGSKSTTPNLGLGGLQGRELQVGDFLELQDIGPIQNLSALIRLPRELLPSIGDTGIFVMHGPHDSDEFITNAGRDALYSTPWKIDHNCSRTGIRLIGPAIEWNRTDGGEGGAHPSNLIDYPYPSPGGINWTGDSPVIFPTDGPGFGGFLTSSTVISADLWKLGQLKPGDEIRLHPIQYSMAREAAQKVELLLSNIRNYVQGDMSVSPVPELPKDHGDTSTDAVLLFIEGNKTTTSLTLRQGGDRFIIADLGHQKVSLEISIAANLLARRIKTLGGPECFVHVNVSSVMVEYDSEKISQNNVTHLIQSAYQTSQTFAEKMPCRKLELPIVFDHPSIQEAETRYSILQRSTATYLPDNVDYMRKNNGLDSRDSVFQIFRTVRFVVIAVGFMTGLPLLLPLDPLARMTAQKHNPTRTFTPAGAVGFGGPLACIYPADLPGGYMLIGRTLPVWDTFALRGGFSKNCPWLCEPFDIVEFHEVDVNEYERLASAFRIGTYEHNVSDTVFDVQFELNQERRFVGTTAFEEFMMKRQAASTKTQLEEEALYARWRAESRQGISKYDEPSVETCSSLKVMARQNGRLWKVLVEEGDNVAEGSPLFILEAMKMEVTVFADSSHDGLTVTQILKHEGALLSPSSIVILLD</sequence>
<dbReference type="GO" id="GO:0016874">
    <property type="term" value="F:ligase activity"/>
    <property type="evidence" value="ECO:0007669"/>
    <property type="project" value="UniProtKB-KW"/>
</dbReference>
<dbReference type="InterPro" id="IPR005481">
    <property type="entry name" value="BC-like_N"/>
</dbReference>
<keyword evidence="2" id="KW-0436">Ligase</keyword>
<dbReference type="SUPFAM" id="SSF51246">
    <property type="entry name" value="Rudiment single hybrid motif"/>
    <property type="match status" value="1"/>
</dbReference>
<organism evidence="11 12">
    <name type="scientific">Ascochyta lentis</name>
    <dbReference type="NCBI Taxonomy" id="205686"/>
    <lineage>
        <taxon>Eukaryota</taxon>
        <taxon>Fungi</taxon>
        <taxon>Dikarya</taxon>
        <taxon>Ascomycota</taxon>
        <taxon>Pezizomycotina</taxon>
        <taxon>Dothideomycetes</taxon>
        <taxon>Pleosporomycetidae</taxon>
        <taxon>Pleosporales</taxon>
        <taxon>Pleosporineae</taxon>
        <taxon>Didymellaceae</taxon>
        <taxon>Ascochyta</taxon>
    </lineage>
</organism>
<keyword evidence="5 7" id="KW-0067">ATP-binding</keyword>
<dbReference type="SUPFAM" id="SSF51230">
    <property type="entry name" value="Single hybrid motif"/>
    <property type="match status" value="1"/>
</dbReference>
<evidence type="ECO:0000256" key="1">
    <source>
        <dbReference type="ARBA" id="ARBA00001953"/>
    </source>
</evidence>
<dbReference type="Pfam" id="PF00289">
    <property type="entry name" value="Biotin_carb_N"/>
    <property type="match status" value="1"/>
</dbReference>
<dbReference type="PROSITE" id="PS50975">
    <property type="entry name" value="ATP_GRASP"/>
    <property type="match status" value="1"/>
</dbReference>
<reference evidence="11" key="2">
    <citation type="submission" date="2020-09" db="EMBL/GenBank/DDBJ databases">
        <title>Reference genome assembly for Australian Ascochyta lentis isolate Al4.</title>
        <authorList>
            <person name="Lee R.C."/>
            <person name="Farfan-Caceres L.M."/>
            <person name="Debler J.W."/>
            <person name="Williams A.H."/>
            <person name="Henares B.M."/>
        </authorList>
    </citation>
    <scope>NUCLEOTIDE SEQUENCE</scope>
    <source>
        <strain evidence="11">Al4</strain>
    </source>
</reference>
<dbReference type="Pfam" id="PF02785">
    <property type="entry name" value="Biotin_carb_C"/>
    <property type="match status" value="1"/>
</dbReference>
<feature type="domain" description="Lipoyl-binding" evidence="8">
    <location>
        <begin position="1148"/>
        <end position="1226"/>
    </location>
</feature>
<dbReference type="SUPFAM" id="SSF50891">
    <property type="entry name" value="Cyclophilin-like"/>
    <property type="match status" value="2"/>
</dbReference>
<dbReference type="PROSITE" id="PS50979">
    <property type="entry name" value="BC"/>
    <property type="match status" value="1"/>
</dbReference>
<dbReference type="GO" id="GO:0005524">
    <property type="term" value="F:ATP binding"/>
    <property type="evidence" value="ECO:0007669"/>
    <property type="project" value="UniProtKB-UniRule"/>
</dbReference>
<evidence type="ECO:0000256" key="3">
    <source>
        <dbReference type="ARBA" id="ARBA00022741"/>
    </source>
</evidence>
<dbReference type="InterPro" id="IPR011054">
    <property type="entry name" value="Rudment_hybrid_motif"/>
</dbReference>
<dbReference type="InterPro" id="IPR029000">
    <property type="entry name" value="Cyclophilin-like_dom_sf"/>
</dbReference>
<keyword evidence="12" id="KW-1185">Reference proteome</keyword>
<keyword evidence="6" id="KW-0092">Biotin</keyword>
<dbReference type="AlphaFoldDB" id="A0A8H7J3U4"/>
<dbReference type="GO" id="GO:0016787">
    <property type="term" value="F:hydrolase activity"/>
    <property type="evidence" value="ECO:0007669"/>
    <property type="project" value="UniProtKB-KW"/>
</dbReference>
<evidence type="ECO:0000259" key="9">
    <source>
        <dbReference type="PROSITE" id="PS50975"/>
    </source>
</evidence>
<dbReference type="SUPFAM" id="SSF56059">
    <property type="entry name" value="Glutathione synthetase ATP-binding domain-like"/>
    <property type="match status" value="1"/>
</dbReference>
<dbReference type="PROSITE" id="PS00866">
    <property type="entry name" value="CPSASE_1"/>
    <property type="match status" value="1"/>
</dbReference>
<evidence type="ECO:0000259" key="8">
    <source>
        <dbReference type="PROSITE" id="PS50968"/>
    </source>
</evidence>
<dbReference type="Proteomes" id="UP000651452">
    <property type="component" value="Unassembled WGS sequence"/>
</dbReference>
<dbReference type="SMART" id="SM00878">
    <property type="entry name" value="Biotin_carb_C"/>
    <property type="match status" value="1"/>
</dbReference>
<evidence type="ECO:0000256" key="6">
    <source>
        <dbReference type="ARBA" id="ARBA00023267"/>
    </source>
</evidence>
<dbReference type="InterPro" id="IPR011764">
    <property type="entry name" value="Biotin_carboxylation_dom"/>
</dbReference>